<evidence type="ECO:0000256" key="5">
    <source>
        <dbReference type="ARBA" id="ARBA00022833"/>
    </source>
</evidence>
<dbReference type="SMART" id="SM00098">
    <property type="entry name" value="alkPPc"/>
    <property type="match status" value="1"/>
</dbReference>
<sequence length="426" mass="46690">MFKSKKLSILLIVFVITITIFAQGPKNVIFLIGDGMGLAHVTLTDFVFGDLNMMKMPYTGFASTYSNSNTITDSAAAGTALSTGFKTDNGMIGMTPDKKPAETLLEKGIKLGKKTGMVTTTAITHATPACFTAHVEKRYFQRDIAEQQAKSDLNVLFGGGKKYMEKNYDSAKKHGFEIVNTSKELMNAHSDKVMGIFAKDHMNYSLDRTSDEPSLALMTRKAIELLSKDNDKGFFLVVEGGRIDHAAHSNDPIGVIYDTKAFDKAVGEAMSYANLNKDTLVVVTADHETGGLGLGRKGYNIYPAKFKGFKAIPDTIVSKIKNDCSNMEQILEEYTTYKMSDFDKKELAAFKKARLAAKPSAYSQGGYATVKFVDMINDLAGIDWTTGDHSACMVPVMSYGMNAEDFEGFMDNTQIPVKIMNAVTEE</sequence>
<feature type="binding site" evidence="8">
    <location>
        <position position="286"/>
    </location>
    <ligand>
        <name>Zn(2+)</name>
        <dbReference type="ChEBI" id="CHEBI:29105"/>
        <label>2</label>
    </ligand>
</feature>
<evidence type="ECO:0000313" key="11">
    <source>
        <dbReference type="Proteomes" id="UP000234857"/>
    </source>
</evidence>
<reference evidence="10 11" key="1">
    <citation type="submission" date="2017-11" db="EMBL/GenBank/DDBJ databases">
        <title>Genome-resolved metagenomics identifies genetic mobility, metabolic interactions, and unexpected diversity in perchlorate-reducing communities.</title>
        <authorList>
            <person name="Barnum T.P."/>
            <person name="Figueroa I.A."/>
            <person name="Carlstrom C.I."/>
            <person name="Lucas L.N."/>
            <person name="Engelbrektson A.L."/>
            <person name="Coates J.D."/>
        </authorList>
    </citation>
    <scope>NUCLEOTIDE SEQUENCE [LARGE SCALE GENOMIC DNA]</scope>
    <source>
        <strain evidence="10">BM706</strain>
    </source>
</reference>
<dbReference type="CDD" id="cd16012">
    <property type="entry name" value="ALP"/>
    <property type="match status" value="1"/>
</dbReference>
<evidence type="ECO:0000256" key="4">
    <source>
        <dbReference type="ARBA" id="ARBA00022801"/>
    </source>
</evidence>
<evidence type="ECO:0000313" key="10">
    <source>
        <dbReference type="EMBL" id="PLX16533.1"/>
    </source>
</evidence>
<keyword evidence="2" id="KW-0597">Phosphoprotein</keyword>
<feature type="binding site" evidence="8">
    <location>
        <position position="287"/>
    </location>
    <ligand>
        <name>Zn(2+)</name>
        <dbReference type="ChEBI" id="CHEBI:29105"/>
        <label>2</label>
    </ligand>
</feature>
<dbReference type="InterPro" id="IPR018299">
    <property type="entry name" value="Alkaline_phosphatase_AS"/>
</dbReference>
<comment type="cofactor">
    <cofactor evidence="8">
        <name>Zn(2+)</name>
        <dbReference type="ChEBI" id="CHEBI:29105"/>
    </cofactor>
    <text evidence="8">Binds 2 Zn(2+) ions.</text>
</comment>
<dbReference type="Proteomes" id="UP000234857">
    <property type="component" value="Unassembled WGS sequence"/>
</dbReference>
<evidence type="ECO:0000256" key="6">
    <source>
        <dbReference type="ARBA" id="ARBA00022842"/>
    </source>
</evidence>
<dbReference type="InterPro" id="IPR001952">
    <property type="entry name" value="Alkaline_phosphatase"/>
</dbReference>
<evidence type="ECO:0000256" key="1">
    <source>
        <dbReference type="ARBA" id="ARBA00005984"/>
    </source>
</evidence>
<feature type="binding site" evidence="8">
    <location>
        <position position="125"/>
    </location>
    <ligand>
        <name>Mg(2+)</name>
        <dbReference type="ChEBI" id="CHEBI:18420"/>
    </ligand>
</feature>
<dbReference type="EMBL" id="PKTG01000112">
    <property type="protein sequence ID" value="PLX16533.1"/>
    <property type="molecule type" value="Genomic_DNA"/>
</dbReference>
<accession>A0A2N5ZCX8</accession>
<feature type="binding site" evidence="8">
    <location>
        <position position="34"/>
    </location>
    <ligand>
        <name>Zn(2+)</name>
        <dbReference type="ChEBI" id="CHEBI:29105"/>
        <label>2</label>
    </ligand>
</feature>
<dbReference type="Pfam" id="PF00245">
    <property type="entry name" value="Alk_phosphatase"/>
    <property type="match status" value="1"/>
</dbReference>
<feature type="binding site" evidence="8">
    <location>
        <position position="127"/>
    </location>
    <ligand>
        <name>Mg(2+)</name>
        <dbReference type="ChEBI" id="CHEBI:18420"/>
    </ligand>
</feature>
<feature type="binding site" evidence="8">
    <location>
        <position position="244"/>
    </location>
    <ligand>
        <name>Zn(2+)</name>
        <dbReference type="ChEBI" id="CHEBI:29105"/>
        <label>2</label>
    </ligand>
</feature>
<proteinExistence type="inferred from homology"/>
<evidence type="ECO:0000256" key="8">
    <source>
        <dbReference type="PIRSR" id="PIRSR601952-2"/>
    </source>
</evidence>
<dbReference type="AlphaFoldDB" id="A0A2N5ZCX8"/>
<feature type="active site" description="Phosphoserine intermediate" evidence="7">
    <location>
        <position position="74"/>
    </location>
</feature>
<dbReference type="PRINTS" id="PR00113">
    <property type="entry name" value="ALKPHPHTASE"/>
</dbReference>
<evidence type="ECO:0000256" key="9">
    <source>
        <dbReference type="RuleBase" id="RU003946"/>
    </source>
</evidence>
<dbReference type="PROSITE" id="PS00123">
    <property type="entry name" value="ALKALINE_PHOSPHATASE"/>
    <property type="match status" value="1"/>
</dbReference>
<dbReference type="SUPFAM" id="SSF53649">
    <property type="entry name" value="Alkaline phosphatase-like"/>
    <property type="match status" value="1"/>
</dbReference>
<comment type="caution">
    <text evidence="10">The sequence shown here is derived from an EMBL/GenBank/DDBJ whole genome shotgun (WGS) entry which is preliminary data.</text>
</comment>
<keyword evidence="4" id="KW-0378">Hydrolase</keyword>
<comment type="cofactor">
    <cofactor evidence="8">
        <name>Mg(2+)</name>
        <dbReference type="ChEBI" id="CHEBI:18420"/>
    </cofactor>
    <text evidence="8">Binds 1 Mg(2+) ion.</text>
</comment>
<dbReference type="Gene3D" id="1.10.60.40">
    <property type="match status" value="1"/>
</dbReference>
<feature type="binding site" evidence="8">
    <location>
        <position position="239"/>
    </location>
    <ligand>
        <name>Mg(2+)</name>
        <dbReference type="ChEBI" id="CHEBI:18420"/>
    </ligand>
</feature>
<evidence type="ECO:0000256" key="3">
    <source>
        <dbReference type="ARBA" id="ARBA00022723"/>
    </source>
</evidence>
<comment type="similarity">
    <text evidence="1 9">Belongs to the alkaline phosphatase family.</text>
</comment>
<organism evidence="10 11">
    <name type="scientific">Muiribacterium halophilum</name>
    <dbReference type="NCBI Taxonomy" id="2053465"/>
    <lineage>
        <taxon>Bacteria</taxon>
        <taxon>Candidatus Muiribacteriota</taxon>
        <taxon>Candidatus Muiribacteriia</taxon>
        <taxon>Candidatus Muiribacteriales</taxon>
        <taxon>Candidatus Muiribacteriaceae</taxon>
        <taxon>Candidatus Muiribacterium</taxon>
    </lineage>
</organism>
<evidence type="ECO:0000256" key="2">
    <source>
        <dbReference type="ARBA" id="ARBA00022553"/>
    </source>
</evidence>
<dbReference type="GO" id="GO:0004035">
    <property type="term" value="F:alkaline phosphatase activity"/>
    <property type="evidence" value="ECO:0007669"/>
    <property type="project" value="TreeGrafter"/>
</dbReference>
<keyword evidence="6 8" id="KW-0460">Magnesium</keyword>
<gene>
    <name evidence="10" type="ORF">C0601_10075</name>
</gene>
<name>A0A2N5ZCX8_MUIH1</name>
<protein>
    <submittedName>
        <fullName evidence="10">Alkaline phosphatase</fullName>
    </submittedName>
</protein>
<feature type="binding site" evidence="8">
    <location>
        <position position="34"/>
    </location>
    <ligand>
        <name>Mg(2+)</name>
        <dbReference type="ChEBI" id="CHEBI:18420"/>
    </ligand>
</feature>
<dbReference type="PANTHER" id="PTHR11596">
    <property type="entry name" value="ALKALINE PHOSPHATASE"/>
    <property type="match status" value="1"/>
</dbReference>
<feature type="binding site" evidence="8">
    <location>
        <position position="248"/>
    </location>
    <ligand>
        <name>Zn(2+)</name>
        <dbReference type="ChEBI" id="CHEBI:29105"/>
        <label>2</label>
    </ligand>
</feature>
<dbReference type="PANTHER" id="PTHR11596:SF5">
    <property type="entry name" value="ALKALINE PHOSPHATASE"/>
    <property type="match status" value="1"/>
</dbReference>
<dbReference type="InterPro" id="IPR017850">
    <property type="entry name" value="Alkaline_phosphatase_core_sf"/>
</dbReference>
<keyword evidence="5 8" id="KW-0862">Zinc</keyword>
<dbReference type="GO" id="GO:0046872">
    <property type="term" value="F:metal ion binding"/>
    <property type="evidence" value="ECO:0007669"/>
    <property type="project" value="UniProtKB-KW"/>
</dbReference>
<evidence type="ECO:0000256" key="7">
    <source>
        <dbReference type="PIRSR" id="PIRSR601952-1"/>
    </source>
</evidence>
<feature type="binding site" evidence="8">
    <location>
        <position position="389"/>
    </location>
    <ligand>
        <name>Zn(2+)</name>
        <dbReference type="ChEBI" id="CHEBI:29105"/>
        <label>2</label>
    </ligand>
</feature>
<dbReference type="Gene3D" id="3.40.720.10">
    <property type="entry name" value="Alkaline Phosphatase, subunit A"/>
    <property type="match status" value="1"/>
</dbReference>
<keyword evidence="3 8" id="KW-0479">Metal-binding</keyword>